<keyword evidence="6" id="KW-0131">Cell cycle</keyword>
<keyword evidence="7" id="KW-0175">Coiled coil</keyword>
<dbReference type="PANTHER" id="PTHR23168:SF0">
    <property type="entry name" value="MITOTIC SPINDLE ASSEMBLY CHECKPOINT PROTEIN MAD1"/>
    <property type="match status" value="1"/>
</dbReference>
<evidence type="ECO:0000256" key="5">
    <source>
        <dbReference type="ARBA" id="ARBA00023242"/>
    </source>
</evidence>
<evidence type="ECO:0000313" key="8">
    <source>
        <dbReference type="EMBL" id="KOB65387.1"/>
    </source>
</evidence>
<dbReference type="InterPro" id="IPR008672">
    <property type="entry name" value="Mad1"/>
</dbReference>
<keyword evidence="4" id="KW-0498">Mitosis</keyword>
<feature type="coiled-coil region" evidence="7">
    <location>
        <begin position="107"/>
        <end position="175"/>
    </location>
</feature>
<dbReference type="GO" id="GO:0005635">
    <property type="term" value="C:nuclear envelope"/>
    <property type="evidence" value="ECO:0007669"/>
    <property type="project" value="TreeGrafter"/>
</dbReference>
<comment type="subcellular location">
    <subcellularLocation>
        <location evidence="1">Nucleus</location>
    </subcellularLocation>
</comment>
<dbReference type="GO" id="GO:0051301">
    <property type="term" value="P:cell division"/>
    <property type="evidence" value="ECO:0007669"/>
    <property type="project" value="UniProtKB-KW"/>
</dbReference>
<sequence length="308" mass="34410">MLTSRVEALQPVQQELHEAKVPSMYMSPSDLSETASEWQQAARSHGVENARALSNALDAALNSQLSATAENSQAQSQLSEVTEYERDRATRKVTDIQAVRKNQDNLIHRLQKRLLLVTRERDSYRQQLDCYEKELTVTGLTGEGAAGGALLATRVQQLEKSLQQYRDLLAAQDTQADTKDCHERELTVTGLTREGALLVTRIQQLEKSLQQYRDLLAAQDTQADTKDCYERELTVTGLTGEGALLATHVQQLEKSRQQYRDLLAAQDTQADTKALETLRAEVLHLVDNPNAQAQKQIQADLEAAQEEV</sequence>
<dbReference type="Pfam" id="PF05557">
    <property type="entry name" value="MAD"/>
    <property type="match status" value="1"/>
</dbReference>
<dbReference type="AlphaFoldDB" id="A0A0L7KQ19"/>
<dbReference type="GO" id="GO:0000776">
    <property type="term" value="C:kinetochore"/>
    <property type="evidence" value="ECO:0007669"/>
    <property type="project" value="TreeGrafter"/>
</dbReference>
<organism evidence="8 9">
    <name type="scientific">Operophtera brumata</name>
    <name type="common">Winter moth</name>
    <name type="synonym">Phalaena brumata</name>
    <dbReference type="NCBI Taxonomy" id="104452"/>
    <lineage>
        <taxon>Eukaryota</taxon>
        <taxon>Metazoa</taxon>
        <taxon>Ecdysozoa</taxon>
        <taxon>Arthropoda</taxon>
        <taxon>Hexapoda</taxon>
        <taxon>Insecta</taxon>
        <taxon>Pterygota</taxon>
        <taxon>Neoptera</taxon>
        <taxon>Endopterygota</taxon>
        <taxon>Lepidoptera</taxon>
        <taxon>Glossata</taxon>
        <taxon>Ditrysia</taxon>
        <taxon>Geometroidea</taxon>
        <taxon>Geometridae</taxon>
        <taxon>Larentiinae</taxon>
        <taxon>Operophtera</taxon>
    </lineage>
</organism>
<evidence type="ECO:0000256" key="6">
    <source>
        <dbReference type="ARBA" id="ARBA00023306"/>
    </source>
</evidence>
<evidence type="ECO:0000313" key="9">
    <source>
        <dbReference type="Proteomes" id="UP000037510"/>
    </source>
</evidence>
<reference evidence="8 9" key="1">
    <citation type="journal article" date="2015" name="Genome Biol. Evol.">
        <title>The genome of winter moth (Operophtera brumata) provides a genomic perspective on sexual dimorphism and phenology.</title>
        <authorList>
            <person name="Derks M.F."/>
            <person name="Smit S."/>
            <person name="Salis L."/>
            <person name="Schijlen E."/>
            <person name="Bossers A."/>
            <person name="Mateman C."/>
            <person name="Pijl A.S."/>
            <person name="de Ridder D."/>
            <person name="Groenen M.A."/>
            <person name="Visser M.E."/>
            <person name="Megens H.J."/>
        </authorList>
    </citation>
    <scope>NUCLEOTIDE SEQUENCE [LARGE SCALE GENOMIC DNA]</scope>
    <source>
        <strain evidence="8">WM2013NL</strain>
        <tissue evidence="8">Head and thorax</tissue>
    </source>
</reference>
<dbReference type="GO" id="GO:0007094">
    <property type="term" value="P:mitotic spindle assembly checkpoint signaling"/>
    <property type="evidence" value="ECO:0007669"/>
    <property type="project" value="InterPro"/>
</dbReference>
<keyword evidence="5" id="KW-0539">Nucleus</keyword>
<dbReference type="STRING" id="104452.A0A0L7KQ19"/>
<evidence type="ECO:0000256" key="3">
    <source>
        <dbReference type="ARBA" id="ARBA00022618"/>
    </source>
</evidence>
<evidence type="ECO:0000256" key="4">
    <source>
        <dbReference type="ARBA" id="ARBA00022776"/>
    </source>
</evidence>
<feature type="non-terminal residue" evidence="8">
    <location>
        <position position="308"/>
    </location>
</feature>
<keyword evidence="9" id="KW-1185">Reference proteome</keyword>
<evidence type="ECO:0000256" key="2">
    <source>
        <dbReference type="ARBA" id="ARBA00008029"/>
    </source>
</evidence>
<dbReference type="GO" id="GO:0072686">
    <property type="term" value="C:mitotic spindle"/>
    <property type="evidence" value="ECO:0007669"/>
    <property type="project" value="TreeGrafter"/>
</dbReference>
<gene>
    <name evidence="8" type="ORF">OBRU01_22821</name>
</gene>
<evidence type="ECO:0000256" key="7">
    <source>
        <dbReference type="SAM" id="Coils"/>
    </source>
</evidence>
<protein>
    <submittedName>
        <fullName evidence="8">Mitotic spindle assembly checkpoint protein MAD1</fullName>
    </submittedName>
</protein>
<accession>A0A0L7KQ19</accession>
<name>A0A0L7KQ19_OPEBR</name>
<comment type="caution">
    <text evidence="8">The sequence shown here is derived from an EMBL/GenBank/DDBJ whole genome shotgun (WGS) entry which is preliminary data.</text>
</comment>
<dbReference type="EMBL" id="JTDY01007196">
    <property type="protein sequence ID" value="KOB65387.1"/>
    <property type="molecule type" value="Genomic_DNA"/>
</dbReference>
<comment type="similarity">
    <text evidence="2">Belongs to the MAD1 family.</text>
</comment>
<keyword evidence="3" id="KW-0132">Cell division</keyword>
<evidence type="ECO:0000256" key="1">
    <source>
        <dbReference type="ARBA" id="ARBA00004123"/>
    </source>
</evidence>
<proteinExistence type="inferred from homology"/>
<dbReference type="GO" id="GO:0051315">
    <property type="term" value="P:attachment of mitotic spindle microtubules to kinetochore"/>
    <property type="evidence" value="ECO:0007669"/>
    <property type="project" value="TreeGrafter"/>
</dbReference>
<dbReference type="PANTHER" id="PTHR23168">
    <property type="entry name" value="MITOTIC SPINDLE ASSEMBLY CHECKPOINT PROTEIN MAD1 MITOTIC ARREST DEFICIENT-LIKE PROTEIN 1"/>
    <property type="match status" value="1"/>
</dbReference>
<dbReference type="Proteomes" id="UP000037510">
    <property type="component" value="Unassembled WGS sequence"/>
</dbReference>